<name>A0A2P6PMD7_ROSCH</name>
<evidence type="ECO:0000313" key="1">
    <source>
        <dbReference type="EMBL" id="PRQ23094.1"/>
    </source>
</evidence>
<gene>
    <name evidence="1" type="ORF">RchiOBHm_Chr6g0257481</name>
</gene>
<evidence type="ECO:0000313" key="2">
    <source>
        <dbReference type="Proteomes" id="UP000238479"/>
    </source>
</evidence>
<dbReference type="Gramene" id="PRQ23094">
    <property type="protein sequence ID" value="PRQ23094"/>
    <property type="gene ID" value="RchiOBHm_Chr6g0257481"/>
</dbReference>
<sequence>MVFGQEVIGNELSWLGSDLGWEVMQIQFCTLPIYRGALVGFCRSYPSSLDGWDRIIIPLISQQKRLLYGLNSSHNGVF</sequence>
<proteinExistence type="predicted"/>
<accession>A0A2P6PMD7</accession>
<dbReference type="Proteomes" id="UP000238479">
    <property type="component" value="Chromosome 6"/>
</dbReference>
<keyword evidence="2" id="KW-1185">Reference proteome</keyword>
<dbReference type="EMBL" id="PDCK01000044">
    <property type="protein sequence ID" value="PRQ23094.1"/>
    <property type="molecule type" value="Genomic_DNA"/>
</dbReference>
<organism evidence="1 2">
    <name type="scientific">Rosa chinensis</name>
    <name type="common">China rose</name>
    <dbReference type="NCBI Taxonomy" id="74649"/>
    <lineage>
        <taxon>Eukaryota</taxon>
        <taxon>Viridiplantae</taxon>
        <taxon>Streptophyta</taxon>
        <taxon>Embryophyta</taxon>
        <taxon>Tracheophyta</taxon>
        <taxon>Spermatophyta</taxon>
        <taxon>Magnoliopsida</taxon>
        <taxon>eudicotyledons</taxon>
        <taxon>Gunneridae</taxon>
        <taxon>Pentapetalae</taxon>
        <taxon>rosids</taxon>
        <taxon>fabids</taxon>
        <taxon>Rosales</taxon>
        <taxon>Rosaceae</taxon>
        <taxon>Rosoideae</taxon>
        <taxon>Rosoideae incertae sedis</taxon>
        <taxon>Rosa</taxon>
    </lineage>
</organism>
<protein>
    <submittedName>
        <fullName evidence="1">Uncharacterized protein</fullName>
    </submittedName>
</protein>
<comment type="caution">
    <text evidence="1">The sequence shown here is derived from an EMBL/GenBank/DDBJ whole genome shotgun (WGS) entry which is preliminary data.</text>
</comment>
<reference evidence="1 2" key="1">
    <citation type="journal article" date="2018" name="Nat. Genet.">
        <title>The Rosa genome provides new insights in the design of modern roses.</title>
        <authorList>
            <person name="Bendahmane M."/>
        </authorList>
    </citation>
    <scope>NUCLEOTIDE SEQUENCE [LARGE SCALE GENOMIC DNA]</scope>
    <source>
        <strain evidence="2">cv. Old Blush</strain>
    </source>
</reference>
<dbReference type="AlphaFoldDB" id="A0A2P6PMD7"/>